<feature type="compositionally biased region" description="Acidic residues" evidence="1">
    <location>
        <begin position="43"/>
        <end position="95"/>
    </location>
</feature>
<protein>
    <recommendedName>
        <fullName evidence="5">Lipoprotein</fullName>
    </recommendedName>
</protein>
<feature type="signal peptide" evidence="2">
    <location>
        <begin position="1"/>
        <end position="24"/>
    </location>
</feature>
<dbReference type="GO" id="GO:0043448">
    <property type="term" value="P:alkane catabolic process"/>
    <property type="evidence" value="ECO:0007669"/>
    <property type="project" value="TreeGrafter"/>
</dbReference>
<evidence type="ECO:0000313" key="3">
    <source>
        <dbReference type="EMBL" id="NED95550.1"/>
    </source>
</evidence>
<dbReference type="AlphaFoldDB" id="A0A6N9YKV2"/>
<evidence type="ECO:0000256" key="2">
    <source>
        <dbReference type="SAM" id="SignalP"/>
    </source>
</evidence>
<sequence>MNRRNRVLAALAGTLAVGVFTACGSDDDAATTGGDTDTTINGETEDTDAGTDDTETDEDNDAGTDDTETDEDNDAGTDDTETDEDNDEDEDDDAGGDGNRVELADTDLGEILVDGEGRTLYLFTVDEPGQSNCEDDCLDAWPPLEGEATAGEGVNADLLGTVERSDGSTQASYADWPLYYFAADETPGDLNGQGVNDVWYVIDAEGNAIEDLPEEDSGY</sequence>
<dbReference type="PROSITE" id="PS51257">
    <property type="entry name" value="PROKAR_LIPOPROTEIN"/>
    <property type="match status" value="1"/>
</dbReference>
<accession>A0A6N9YKV2</accession>
<feature type="region of interest" description="Disordered" evidence="1">
    <location>
        <begin position="24"/>
        <end position="106"/>
    </location>
</feature>
<feature type="chain" id="PRO_5038646017" description="Lipoprotein" evidence="2">
    <location>
        <begin position="25"/>
        <end position="219"/>
    </location>
</feature>
<reference evidence="3 4" key="1">
    <citation type="submission" date="2020-02" db="EMBL/GenBank/DDBJ databases">
        <authorList>
            <person name="Li X.-J."/>
            <person name="Feng X.-M."/>
        </authorList>
    </citation>
    <scope>NUCLEOTIDE SEQUENCE [LARGE SCALE GENOMIC DNA]</scope>
    <source>
        <strain evidence="3 4">CGMCC 4.7225</strain>
    </source>
</reference>
<evidence type="ECO:0008006" key="5">
    <source>
        <dbReference type="Google" id="ProtNLM"/>
    </source>
</evidence>
<gene>
    <name evidence="3" type="ORF">G1H11_09510</name>
</gene>
<dbReference type="Pfam" id="PF03640">
    <property type="entry name" value="Lipoprotein_15"/>
    <property type="match status" value="2"/>
</dbReference>
<name>A0A6N9YKV2_9ACTN</name>
<dbReference type="EMBL" id="JAAGOB010000004">
    <property type="protein sequence ID" value="NED95550.1"/>
    <property type="molecule type" value="Genomic_DNA"/>
</dbReference>
<evidence type="ECO:0000256" key="1">
    <source>
        <dbReference type="SAM" id="MobiDB-lite"/>
    </source>
</evidence>
<comment type="caution">
    <text evidence="3">The sequence shown here is derived from an EMBL/GenBank/DDBJ whole genome shotgun (WGS) entry which is preliminary data.</text>
</comment>
<dbReference type="PANTHER" id="PTHR39335:SF1">
    <property type="entry name" value="BLL4220 PROTEIN"/>
    <property type="match status" value="1"/>
</dbReference>
<dbReference type="RefSeq" id="WP_163818311.1">
    <property type="nucleotide sequence ID" value="NZ_JAAGOB010000004.1"/>
</dbReference>
<proteinExistence type="predicted"/>
<keyword evidence="2" id="KW-0732">Signal</keyword>
<dbReference type="InterPro" id="IPR005297">
    <property type="entry name" value="Lipoprotein_repeat"/>
</dbReference>
<keyword evidence="4" id="KW-1185">Reference proteome</keyword>
<organism evidence="3 4">
    <name type="scientific">Phytoactinopolyspora alkaliphila</name>
    <dbReference type="NCBI Taxonomy" id="1783498"/>
    <lineage>
        <taxon>Bacteria</taxon>
        <taxon>Bacillati</taxon>
        <taxon>Actinomycetota</taxon>
        <taxon>Actinomycetes</taxon>
        <taxon>Jiangellales</taxon>
        <taxon>Jiangellaceae</taxon>
        <taxon>Phytoactinopolyspora</taxon>
    </lineage>
</organism>
<dbReference type="PANTHER" id="PTHR39335">
    <property type="entry name" value="BLL4220 PROTEIN"/>
    <property type="match status" value="1"/>
</dbReference>
<feature type="compositionally biased region" description="Low complexity" evidence="1">
    <location>
        <begin position="30"/>
        <end position="42"/>
    </location>
</feature>
<dbReference type="Proteomes" id="UP000469185">
    <property type="component" value="Unassembled WGS sequence"/>
</dbReference>
<evidence type="ECO:0000313" key="4">
    <source>
        <dbReference type="Proteomes" id="UP000469185"/>
    </source>
</evidence>